<feature type="transmembrane region" description="Helical" evidence="1">
    <location>
        <begin position="194"/>
        <end position="213"/>
    </location>
</feature>
<feature type="transmembrane region" description="Helical" evidence="1">
    <location>
        <begin position="146"/>
        <end position="166"/>
    </location>
</feature>
<evidence type="ECO:0000256" key="1">
    <source>
        <dbReference type="SAM" id="Phobius"/>
    </source>
</evidence>
<dbReference type="PANTHER" id="PTHR39419:SF1">
    <property type="entry name" value="SLL0814 PROTEIN"/>
    <property type="match status" value="1"/>
</dbReference>
<comment type="caution">
    <text evidence="2">The sequence shown here is derived from an EMBL/GenBank/DDBJ whole genome shotgun (WGS) entry which is preliminary data.</text>
</comment>
<evidence type="ECO:0000313" key="3">
    <source>
        <dbReference type="Proteomes" id="UP000003688"/>
    </source>
</evidence>
<dbReference type="InterPro" id="IPR007354">
    <property type="entry name" value="CruF-like"/>
</dbReference>
<evidence type="ECO:0000313" key="2">
    <source>
        <dbReference type="EMBL" id="EEF60418.1"/>
    </source>
</evidence>
<dbReference type="EMBL" id="ABOX02000017">
    <property type="protein sequence ID" value="EEF60418.1"/>
    <property type="molecule type" value="Genomic_DNA"/>
</dbReference>
<accession>B9XIF7</accession>
<proteinExistence type="predicted"/>
<sequence length="277" mass="31188">MLTDHNLNRNGRLANWVYKLLWILFLACCMGRLLGDLAMFPLQNARILGDGFPVMAAILSVATLMRTLPAENSIMVAIYVIVISTVLTMIEVRIGILSGPISFTNVFGHKLFGRVPWAMPFIWVTLLINSRGVAKLILRPWRKARYYGFGMMGLTSLLIVLLSFQLEPFATRVNDYWHFTTQRISWYDTPWTTFLDWFIGSLIILAFTTLWFINKKPVKSEPVDFLPLLIWLIILGLLTTANLHHHLLTAGILGIATVIIVSPSAVAGARSKTDNVS</sequence>
<feature type="transmembrane region" description="Helical" evidence="1">
    <location>
        <begin position="47"/>
        <end position="64"/>
    </location>
</feature>
<dbReference type="PANTHER" id="PTHR39419">
    <property type="entry name" value="SLL0814 PROTEIN"/>
    <property type="match status" value="1"/>
</dbReference>
<feature type="transmembrane region" description="Helical" evidence="1">
    <location>
        <begin position="16"/>
        <end position="35"/>
    </location>
</feature>
<dbReference type="OrthoDB" id="9811293at2"/>
<feature type="transmembrane region" description="Helical" evidence="1">
    <location>
        <begin position="247"/>
        <end position="269"/>
    </location>
</feature>
<keyword evidence="1" id="KW-0812">Transmembrane</keyword>
<dbReference type="Pfam" id="PF04240">
    <property type="entry name" value="Caroten_synth"/>
    <property type="match status" value="1"/>
</dbReference>
<dbReference type="Proteomes" id="UP000003688">
    <property type="component" value="Unassembled WGS sequence"/>
</dbReference>
<dbReference type="RefSeq" id="WP_007415600.1">
    <property type="nucleotide sequence ID" value="NZ_ABOX02000017.1"/>
</dbReference>
<dbReference type="STRING" id="320771.Cflav_PD3388"/>
<reference evidence="2 3" key="1">
    <citation type="journal article" date="2011" name="J. Bacteriol.">
        <title>Genome sequence of 'Pedosphaera parvula' Ellin514, an aerobic Verrucomicrobial isolate from pasture soil.</title>
        <authorList>
            <person name="Kant R."/>
            <person name="van Passel M.W."/>
            <person name="Sangwan P."/>
            <person name="Palva A."/>
            <person name="Lucas S."/>
            <person name="Copeland A."/>
            <person name="Lapidus A."/>
            <person name="Glavina Del Rio T."/>
            <person name="Dalin E."/>
            <person name="Tice H."/>
            <person name="Bruce D."/>
            <person name="Goodwin L."/>
            <person name="Pitluck S."/>
            <person name="Chertkov O."/>
            <person name="Larimer F.W."/>
            <person name="Land M.L."/>
            <person name="Hauser L."/>
            <person name="Brettin T.S."/>
            <person name="Detter J.C."/>
            <person name="Han S."/>
            <person name="de Vos W.M."/>
            <person name="Janssen P.H."/>
            <person name="Smidt H."/>
        </authorList>
    </citation>
    <scope>NUCLEOTIDE SEQUENCE [LARGE SCALE GENOMIC DNA]</scope>
    <source>
        <strain evidence="2 3">Ellin514</strain>
    </source>
</reference>
<evidence type="ECO:0008006" key="4">
    <source>
        <dbReference type="Google" id="ProtNLM"/>
    </source>
</evidence>
<keyword evidence="1" id="KW-1133">Transmembrane helix</keyword>
<organism evidence="2 3">
    <name type="scientific">Pedosphaera parvula (strain Ellin514)</name>
    <dbReference type="NCBI Taxonomy" id="320771"/>
    <lineage>
        <taxon>Bacteria</taxon>
        <taxon>Pseudomonadati</taxon>
        <taxon>Verrucomicrobiota</taxon>
        <taxon>Pedosphaerae</taxon>
        <taxon>Pedosphaerales</taxon>
        <taxon>Pedosphaeraceae</taxon>
        <taxon>Pedosphaera</taxon>
    </lineage>
</organism>
<protein>
    <recommendedName>
        <fullName evidence="4">Carotenoid biosynthesis protein</fullName>
    </recommendedName>
</protein>
<dbReference type="AlphaFoldDB" id="B9XIF7"/>
<feature type="transmembrane region" description="Helical" evidence="1">
    <location>
        <begin position="225"/>
        <end position="241"/>
    </location>
</feature>
<feature type="transmembrane region" description="Helical" evidence="1">
    <location>
        <begin position="76"/>
        <end position="97"/>
    </location>
</feature>
<gene>
    <name evidence="2" type="ORF">Cflav_PD3388</name>
</gene>
<keyword evidence="1" id="KW-0472">Membrane</keyword>
<name>B9XIF7_PEDPL</name>
<feature type="transmembrane region" description="Helical" evidence="1">
    <location>
        <begin position="117"/>
        <end position="134"/>
    </location>
</feature>
<keyword evidence="3" id="KW-1185">Reference proteome</keyword>